<reference evidence="2" key="2">
    <citation type="submission" date="2022-10" db="EMBL/GenBank/DDBJ databases">
        <authorList>
            <consortium name="ENA_rothamsted_submissions"/>
            <consortium name="culmorum"/>
            <person name="King R."/>
        </authorList>
    </citation>
    <scope>NUCLEOTIDE SEQUENCE</scope>
</reference>
<protein>
    <submittedName>
        <fullName evidence="2">Uncharacterized protein</fullName>
    </submittedName>
</protein>
<sequence>MRRLMSNILILSMFSIIMFDILYYIWRYSPLFRVRILSCY</sequence>
<accession>A0A9N9WNI4</accession>
<dbReference type="AlphaFoldDB" id="A0A9N9WNI4"/>
<reference evidence="2" key="1">
    <citation type="submission" date="2022-01" db="EMBL/GenBank/DDBJ databases">
        <authorList>
            <person name="King R."/>
        </authorList>
    </citation>
    <scope>NUCLEOTIDE SEQUENCE</scope>
</reference>
<evidence type="ECO:0000313" key="3">
    <source>
        <dbReference type="Proteomes" id="UP001153620"/>
    </source>
</evidence>
<keyword evidence="1" id="KW-1133">Transmembrane helix</keyword>
<organism evidence="2 3">
    <name type="scientific">Chironomus riparius</name>
    <dbReference type="NCBI Taxonomy" id="315576"/>
    <lineage>
        <taxon>Eukaryota</taxon>
        <taxon>Metazoa</taxon>
        <taxon>Ecdysozoa</taxon>
        <taxon>Arthropoda</taxon>
        <taxon>Hexapoda</taxon>
        <taxon>Insecta</taxon>
        <taxon>Pterygota</taxon>
        <taxon>Neoptera</taxon>
        <taxon>Endopterygota</taxon>
        <taxon>Diptera</taxon>
        <taxon>Nematocera</taxon>
        <taxon>Chironomoidea</taxon>
        <taxon>Chironomidae</taxon>
        <taxon>Chironominae</taxon>
        <taxon>Chironomus</taxon>
    </lineage>
</organism>
<gene>
    <name evidence="2" type="ORF">CHIRRI_LOCUS1020</name>
</gene>
<keyword evidence="3" id="KW-1185">Reference proteome</keyword>
<dbReference type="EMBL" id="OU895877">
    <property type="protein sequence ID" value="CAG9798035.1"/>
    <property type="molecule type" value="Genomic_DNA"/>
</dbReference>
<proteinExistence type="predicted"/>
<dbReference type="Proteomes" id="UP001153620">
    <property type="component" value="Chromosome 1"/>
</dbReference>
<evidence type="ECO:0000313" key="2">
    <source>
        <dbReference type="EMBL" id="CAG9798035.1"/>
    </source>
</evidence>
<feature type="transmembrane region" description="Helical" evidence="1">
    <location>
        <begin position="7"/>
        <end position="26"/>
    </location>
</feature>
<evidence type="ECO:0000256" key="1">
    <source>
        <dbReference type="SAM" id="Phobius"/>
    </source>
</evidence>
<name>A0A9N9WNI4_9DIPT</name>
<keyword evidence="1" id="KW-0472">Membrane</keyword>
<keyword evidence="1" id="KW-0812">Transmembrane</keyword>